<reference evidence="1" key="1">
    <citation type="submission" date="2012-11" db="EMBL/GenBank/DDBJ databases">
        <title>Dependencies among metagenomic species, viruses, plasmids and units of genetic variation.</title>
        <authorList>
            <person name="Nielsen H.B."/>
            <person name="Almeida M."/>
            <person name="Juncker A.S."/>
            <person name="Rasmussen S."/>
            <person name="Li J."/>
            <person name="Sunagawa S."/>
            <person name="Plichta D."/>
            <person name="Gautier L."/>
            <person name="Le Chatelier E."/>
            <person name="Peletier E."/>
            <person name="Bonde I."/>
            <person name="Nielsen T."/>
            <person name="Manichanh C."/>
            <person name="Arumugam M."/>
            <person name="Batto J."/>
            <person name="Santos M.B.Q.D."/>
            <person name="Blom N."/>
            <person name="Borruel N."/>
            <person name="Burgdorf K.S."/>
            <person name="Boumezbeur F."/>
            <person name="Casellas F."/>
            <person name="Dore J."/>
            <person name="Guarner F."/>
            <person name="Hansen T."/>
            <person name="Hildebrand F."/>
            <person name="Kaas R.S."/>
            <person name="Kennedy S."/>
            <person name="Kristiansen K."/>
            <person name="Kultima J.R."/>
            <person name="Leonard P."/>
            <person name="Levenez F."/>
            <person name="Lund O."/>
            <person name="Moumen B."/>
            <person name="Le Paslier D."/>
            <person name="Pons N."/>
            <person name="Pedersen O."/>
            <person name="Prifti E."/>
            <person name="Qin J."/>
            <person name="Raes J."/>
            <person name="Tap J."/>
            <person name="Tims S."/>
            <person name="Ussery D.W."/>
            <person name="Yamada T."/>
            <person name="MetaHit consortium"/>
            <person name="Renault P."/>
            <person name="Sicheritz-Ponten T."/>
            <person name="Bork P."/>
            <person name="Wang J."/>
            <person name="Brunak S."/>
            <person name="Ehrlich S.D."/>
        </authorList>
    </citation>
    <scope>NUCLEOTIDE SEQUENCE [LARGE SCALE GENOMIC DNA]</scope>
</reference>
<evidence type="ECO:0008006" key="2">
    <source>
        <dbReference type="Google" id="ProtNLM"/>
    </source>
</evidence>
<dbReference type="Proteomes" id="UP000017908">
    <property type="component" value="Unassembled WGS sequence"/>
</dbReference>
<gene>
    <name evidence="1" type="ORF">BN715_00845</name>
</gene>
<proteinExistence type="predicted"/>
<sequence length="187" mass="21391">MTRKEHPQTFAAWCKDRKRLLGPLLTKVYDDYIHYASGYESKQQEMFRDEAEVIQGLTAGKSCVIVGRLANYILRKRPNTFNVFISSDPDWAIQRIMLREHVDADKARKIRNHVNHERRDHCMYCTDSYWGYGANYDLSLKSSDYGVVKTADLILQAAQHRLTISKEDINPAADHNAISTPAAAAES</sequence>
<protein>
    <recommendedName>
        <fullName evidence="2">Cytidylate kinase</fullName>
    </recommendedName>
</protein>
<evidence type="ECO:0000313" key="1">
    <source>
        <dbReference type="EMBL" id="CDF04496.1"/>
    </source>
</evidence>
<organism evidence="1">
    <name type="scientific">Megasphaera elsdenii CAG:570</name>
    <dbReference type="NCBI Taxonomy" id="1263087"/>
    <lineage>
        <taxon>Bacteria</taxon>
        <taxon>Bacillati</taxon>
        <taxon>Bacillota</taxon>
        <taxon>Negativicutes</taxon>
        <taxon>Veillonellales</taxon>
        <taxon>Veillonellaceae</taxon>
        <taxon>Megasphaera</taxon>
    </lineage>
</organism>
<dbReference type="EMBL" id="CBKE010000091">
    <property type="protein sequence ID" value="CDF04496.1"/>
    <property type="molecule type" value="Genomic_DNA"/>
</dbReference>
<dbReference type="Pfam" id="PF13189">
    <property type="entry name" value="Cytidylate_kin2"/>
    <property type="match status" value="1"/>
</dbReference>
<name>R7MVW6_MEGEL</name>
<comment type="caution">
    <text evidence="1">The sequence shown here is derived from an EMBL/GenBank/DDBJ whole genome shotgun (WGS) entry which is preliminary data.</text>
</comment>
<dbReference type="InterPro" id="IPR027417">
    <property type="entry name" value="P-loop_NTPase"/>
</dbReference>
<dbReference type="AlphaFoldDB" id="R7MVW6"/>
<dbReference type="Gene3D" id="3.40.50.300">
    <property type="entry name" value="P-loop containing nucleotide triphosphate hydrolases"/>
    <property type="match status" value="1"/>
</dbReference>
<accession>R7MVW6</accession>